<sequence length="159" mass="18954">MTLKCQLKRDSSPRWTPLILNLALNDLGVLWSQMEECIDEVQRLEKRRKELLAEVLELRGIEDKEEAEGSKEDETEEPIDSKVTELMNKLKKEEEGRREERKREIQSLREERAEEEKRMWKVNLERLGLQEELRKLKRRLFTMARDCAHNQVSPEHTAA</sequence>
<dbReference type="Proteomes" id="UP000793456">
    <property type="component" value="Chromosome VI"/>
</dbReference>
<organism evidence="1 2">
    <name type="scientific">Larimichthys crocea</name>
    <name type="common">Large yellow croaker</name>
    <name type="synonym">Pseudosciaena crocea</name>
    <dbReference type="NCBI Taxonomy" id="215358"/>
    <lineage>
        <taxon>Eukaryota</taxon>
        <taxon>Metazoa</taxon>
        <taxon>Chordata</taxon>
        <taxon>Craniata</taxon>
        <taxon>Vertebrata</taxon>
        <taxon>Euteleostomi</taxon>
        <taxon>Actinopterygii</taxon>
        <taxon>Neopterygii</taxon>
        <taxon>Teleostei</taxon>
        <taxon>Neoteleostei</taxon>
        <taxon>Acanthomorphata</taxon>
        <taxon>Eupercaria</taxon>
        <taxon>Sciaenidae</taxon>
        <taxon>Larimichthys</taxon>
    </lineage>
</organism>
<reference evidence="1" key="1">
    <citation type="submission" date="2018-11" db="EMBL/GenBank/DDBJ databases">
        <title>The sequence and de novo assembly of Larimichthys crocea genome using PacBio and Hi-C technologies.</title>
        <authorList>
            <person name="Xu P."/>
            <person name="Chen B."/>
            <person name="Zhou Z."/>
            <person name="Ke Q."/>
            <person name="Wu Y."/>
            <person name="Bai H."/>
            <person name="Pu F."/>
        </authorList>
    </citation>
    <scope>NUCLEOTIDE SEQUENCE</scope>
    <source>
        <tissue evidence="1">Muscle</tissue>
    </source>
</reference>
<evidence type="ECO:0000313" key="2">
    <source>
        <dbReference type="Proteomes" id="UP000793456"/>
    </source>
</evidence>
<comment type="caution">
    <text evidence="1">The sequence shown here is derived from an EMBL/GenBank/DDBJ whole genome shotgun (WGS) entry which is preliminary data.</text>
</comment>
<keyword evidence="2" id="KW-1185">Reference proteome</keyword>
<dbReference type="EMBL" id="CM011679">
    <property type="protein sequence ID" value="TMS18442.1"/>
    <property type="molecule type" value="Genomic_DNA"/>
</dbReference>
<gene>
    <name evidence="1" type="ORF">E3U43_010768</name>
</gene>
<proteinExistence type="predicted"/>
<protein>
    <submittedName>
        <fullName evidence="1">Uncharacterized protein</fullName>
    </submittedName>
</protein>
<evidence type="ECO:0000313" key="1">
    <source>
        <dbReference type="EMBL" id="TMS18442.1"/>
    </source>
</evidence>
<name>A0ACD3RFQ7_LARCR</name>
<accession>A0ACD3RFQ7</accession>